<gene>
    <name evidence="1" type="ORF">U9M48_025576</name>
</gene>
<feature type="non-terminal residue" evidence="1">
    <location>
        <position position="1"/>
    </location>
</feature>
<proteinExistence type="predicted"/>
<name>A0AAQ3TR08_PASNO</name>
<sequence>PTVKPCNLNVPCEVSYLNSRNVLAKALPQFRALSD</sequence>
<dbReference type="AlphaFoldDB" id="A0AAQ3TR08"/>
<accession>A0AAQ3TR08</accession>
<keyword evidence="2" id="KW-1185">Reference proteome</keyword>
<protein>
    <submittedName>
        <fullName evidence="1">Uncharacterized protein</fullName>
    </submittedName>
</protein>
<organism evidence="1 2">
    <name type="scientific">Paspalum notatum var. saurae</name>
    <dbReference type="NCBI Taxonomy" id="547442"/>
    <lineage>
        <taxon>Eukaryota</taxon>
        <taxon>Viridiplantae</taxon>
        <taxon>Streptophyta</taxon>
        <taxon>Embryophyta</taxon>
        <taxon>Tracheophyta</taxon>
        <taxon>Spermatophyta</taxon>
        <taxon>Magnoliopsida</taxon>
        <taxon>Liliopsida</taxon>
        <taxon>Poales</taxon>
        <taxon>Poaceae</taxon>
        <taxon>PACMAD clade</taxon>
        <taxon>Panicoideae</taxon>
        <taxon>Andropogonodae</taxon>
        <taxon>Paspaleae</taxon>
        <taxon>Paspalinae</taxon>
        <taxon>Paspalum</taxon>
    </lineage>
</organism>
<evidence type="ECO:0000313" key="2">
    <source>
        <dbReference type="Proteomes" id="UP001341281"/>
    </source>
</evidence>
<dbReference type="Proteomes" id="UP001341281">
    <property type="component" value="Chromosome 05"/>
</dbReference>
<reference evidence="1 2" key="1">
    <citation type="submission" date="2024-02" db="EMBL/GenBank/DDBJ databases">
        <title>High-quality chromosome-scale genome assembly of Pensacola bahiagrass (Paspalum notatum Flugge var. saurae).</title>
        <authorList>
            <person name="Vega J.M."/>
            <person name="Podio M."/>
            <person name="Orjuela J."/>
            <person name="Siena L.A."/>
            <person name="Pessino S.C."/>
            <person name="Combes M.C."/>
            <person name="Mariac C."/>
            <person name="Albertini E."/>
            <person name="Pupilli F."/>
            <person name="Ortiz J.P.A."/>
            <person name="Leblanc O."/>
        </authorList>
    </citation>
    <scope>NUCLEOTIDE SEQUENCE [LARGE SCALE GENOMIC DNA]</scope>
    <source>
        <strain evidence="1">R1</strain>
        <tissue evidence="1">Leaf</tissue>
    </source>
</reference>
<evidence type="ECO:0000313" key="1">
    <source>
        <dbReference type="EMBL" id="WVZ77749.1"/>
    </source>
</evidence>
<dbReference type="EMBL" id="CP144749">
    <property type="protein sequence ID" value="WVZ77749.1"/>
    <property type="molecule type" value="Genomic_DNA"/>
</dbReference>